<dbReference type="SUPFAM" id="SSF53720">
    <property type="entry name" value="ALDH-like"/>
    <property type="match status" value="1"/>
</dbReference>
<dbReference type="InterPro" id="IPR016162">
    <property type="entry name" value="Ald_DH_N"/>
</dbReference>
<feature type="active site" evidence="4">
    <location>
        <position position="226"/>
    </location>
</feature>
<dbReference type="Pfam" id="PF00171">
    <property type="entry name" value="Aldedh"/>
    <property type="match status" value="1"/>
</dbReference>
<dbReference type="EMBL" id="BMFH01000001">
    <property type="protein sequence ID" value="GGD39793.1"/>
    <property type="molecule type" value="Genomic_DNA"/>
</dbReference>
<keyword evidence="2 3" id="KW-0560">Oxidoreductase</keyword>
<comment type="caution">
    <text evidence="7">The sequence shown here is derived from an EMBL/GenBank/DDBJ whole genome shotgun (WGS) entry which is preliminary data.</text>
</comment>
<accession>A0ABQ1QPU6</accession>
<dbReference type="CDD" id="cd07136">
    <property type="entry name" value="ALDH_YwdH-P39616"/>
    <property type="match status" value="1"/>
</dbReference>
<dbReference type="InterPro" id="IPR016160">
    <property type="entry name" value="Ald_DH_CS_CYS"/>
</dbReference>
<proteinExistence type="inferred from homology"/>
<dbReference type="InterPro" id="IPR012394">
    <property type="entry name" value="Aldehyde_DH_NAD(P)"/>
</dbReference>
<dbReference type="PIRSF" id="PIRSF036492">
    <property type="entry name" value="ALDH"/>
    <property type="match status" value="1"/>
</dbReference>
<evidence type="ECO:0000313" key="8">
    <source>
        <dbReference type="Proteomes" id="UP000625780"/>
    </source>
</evidence>
<dbReference type="Proteomes" id="UP000625780">
    <property type="component" value="Unassembled WGS sequence"/>
</dbReference>
<dbReference type="PANTHER" id="PTHR43570:SF16">
    <property type="entry name" value="ALDEHYDE DEHYDROGENASE TYPE III, ISOFORM Q"/>
    <property type="match status" value="1"/>
</dbReference>
<dbReference type="InterPro" id="IPR029510">
    <property type="entry name" value="Ald_DH_CS_GLU"/>
</dbReference>
<evidence type="ECO:0000313" key="7">
    <source>
        <dbReference type="EMBL" id="GGD39793.1"/>
    </source>
</evidence>
<dbReference type="PROSITE" id="PS00687">
    <property type="entry name" value="ALDEHYDE_DEHYDR_GLU"/>
    <property type="match status" value="1"/>
</dbReference>
<dbReference type="PANTHER" id="PTHR43570">
    <property type="entry name" value="ALDEHYDE DEHYDROGENASE"/>
    <property type="match status" value="1"/>
</dbReference>
<name>A0ABQ1QPU6_9FLAO</name>
<organism evidence="7 8">
    <name type="scientific">Muriicola marianensis</name>
    <dbReference type="NCBI Taxonomy" id="1324801"/>
    <lineage>
        <taxon>Bacteria</taxon>
        <taxon>Pseudomonadati</taxon>
        <taxon>Bacteroidota</taxon>
        <taxon>Flavobacteriia</taxon>
        <taxon>Flavobacteriales</taxon>
        <taxon>Flavobacteriaceae</taxon>
        <taxon>Muriicola</taxon>
    </lineage>
</organism>
<feature type="domain" description="Aldehyde dehydrogenase" evidence="6">
    <location>
        <begin position="20"/>
        <end position="444"/>
    </location>
</feature>
<dbReference type="InterPro" id="IPR015590">
    <property type="entry name" value="Aldehyde_DH_dom"/>
</dbReference>
<evidence type="ECO:0000259" key="6">
    <source>
        <dbReference type="Pfam" id="PF00171"/>
    </source>
</evidence>
<dbReference type="PROSITE" id="PS00070">
    <property type="entry name" value="ALDEHYDE_DEHYDR_CYS"/>
    <property type="match status" value="1"/>
</dbReference>
<comment type="similarity">
    <text evidence="1 3 5">Belongs to the aldehyde dehydrogenase family.</text>
</comment>
<evidence type="ECO:0000256" key="3">
    <source>
        <dbReference type="PIRNR" id="PIRNR036492"/>
    </source>
</evidence>
<evidence type="ECO:0000256" key="1">
    <source>
        <dbReference type="ARBA" id="ARBA00009986"/>
    </source>
</evidence>
<keyword evidence="8" id="KW-1185">Reference proteome</keyword>
<dbReference type="InterPro" id="IPR016163">
    <property type="entry name" value="Ald_DH_C"/>
</dbReference>
<sequence>MGISPKVPEKAYFWAMRNDITGHLEAQRRFFSSGRTKDLRFRKETLKRLRSEIVRKEDAICDALYADFKKPRFETLIAETQFVLAELNAMIRHLELWARPERVPSSLLNFPSSDRIYKEPYGTVLIIAPWNYPFQLTLMPLISAIAAGNTAVLKPSELTPHTSKLIAGMVKAVFEPGHAIVFEGDTEIAKALLAEKWDYIFFTGSTRVGKIVYESAAANLTPVTLELGGKSPCIVDGSALPSQAAGRIVWGKFLNAGQTCIAPDYILVHASIKDRLVEELKKSIVQFFGEKTEDSPDLARIISDKHYKRLLGLLKGQHLLFGGQHNEEDRFISPTLVDEPGKDSEIMQEEIFGPILPIISYNDEEEIDAWVRSHGKPLAAYIFSRKKNFQKRMLSKYSFGGGVINDTLIHISNKNLPFGGVGKSGLGSYHGKRSFDAFSHKKAVVHRGTWLDPKFRNPPYNLPVSFIKKLKHLL</sequence>
<dbReference type="InterPro" id="IPR016161">
    <property type="entry name" value="Ald_DH/histidinol_DH"/>
</dbReference>
<evidence type="ECO:0000256" key="4">
    <source>
        <dbReference type="PROSITE-ProRule" id="PRU10007"/>
    </source>
</evidence>
<reference evidence="8" key="1">
    <citation type="journal article" date="2019" name="Int. J. Syst. Evol. Microbiol.">
        <title>The Global Catalogue of Microorganisms (GCM) 10K type strain sequencing project: providing services to taxonomists for standard genome sequencing and annotation.</title>
        <authorList>
            <consortium name="The Broad Institute Genomics Platform"/>
            <consortium name="The Broad Institute Genome Sequencing Center for Infectious Disease"/>
            <person name="Wu L."/>
            <person name="Ma J."/>
        </authorList>
    </citation>
    <scope>NUCLEOTIDE SEQUENCE [LARGE SCALE GENOMIC DNA]</scope>
    <source>
        <strain evidence="8">CGMCC 1.12606</strain>
    </source>
</reference>
<evidence type="ECO:0000256" key="5">
    <source>
        <dbReference type="RuleBase" id="RU003345"/>
    </source>
</evidence>
<dbReference type="Gene3D" id="3.40.605.10">
    <property type="entry name" value="Aldehyde Dehydrogenase, Chain A, domain 1"/>
    <property type="match status" value="1"/>
</dbReference>
<protein>
    <recommendedName>
        <fullName evidence="3">Aldehyde dehydrogenase</fullName>
    </recommendedName>
</protein>
<evidence type="ECO:0000256" key="2">
    <source>
        <dbReference type="ARBA" id="ARBA00023002"/>
    </source>
</evidence>
<gene>
    <name evidence="7" type="primary">aldH</name>
    <name evidence="7" type="ORF">GCM10011361_03650</name>
</gene>
<dbReference type="Gene3D" id="3.40.309.10">
    <property type="entry name" value="Aldehyde Dehydrogenase, Chain A, domain 2"/>
    <property type="match status" value="1"/>
</dbReference>